<dbReference type="OrthoDB" id="9788221at2"/>
<name>A0A2S6EZP4_LEGPN</name>
<evidence type="ECO:0000313" key="4">
    <source>
        <dbReference type="Proteomes" id="UP000239239"/>
    </source>
</evidence>
<dbReference type="InterPro" id="IPR003719">
    <property type="entry name" value="Phenazine_PhzF-like"/>
</dbReference>
<dbReference type="EMBL" id="PQWY01000011">
    <property type="protein sequence ID" value="PPK30644.1"/>
    <property type="molecule type" value="Genomic_DNA"/>
</dbReference>
<dbReference type="PANTHER" id="PTHR13774:SF17">
    <property type="entry name" value="PHENAZINE BIOSYNTHESIS-LIKE DOMAIN-CONTAINING PROTEIN"/>
    <property type="match status" value="1"/>
</dbReference>
<protein>
    <submittedName>
        <fullName evidence="3">PhzF family phenazine biosynthesis protein</fullName>
    </submittedName>
</protein>
<dbReference type="Gene3D" id="3.10.310.10">
    <property type="entry name" value="Diaminopimelate Epimerase, Chain A, domain 1"/>
    <property type="match status" value="2"/>
</dbReference>
<dbReference type="Pfam" id="PF02567">
    <property type="entry name" value="PhzC-PhzF"/>
    <property type="match status" value="1"/>
</dbReference>
<sequence>MIVHNIEFYQIDAFTDKVFHGNPAAVCILDDWLNDELLKAIAAQNTLAETAFIIKDDQDFHIRWFTPNGEISLSGHATLAAGFALLESNKGRGDSIIFHHSSGQISVEKRKEKFILNFPTIAYKKSLSPEPILSLLDQPAIEVFETDLDYLVLLENESQIRNLQIDLFSLAKLPKRGIIVTSTTPEADFYSRCFYPKHSIAEDPVTGSAHCILAPFWAEKLKKATLYAIQGLHRKGELYCELQRNRVLISGHCRWYLRGHLVI</sequence>
<evidence type="ECO:0000256" key="2">
    <source>
        <dbReference type="ARBA" id="ARBA00023235"/>
    </source>
</evidence>
<comment type="similarity">
    <text evidence="1">Belongs to the PhzF family.</text>
</comment>
<dbReference type="PANTHER" id="PTHR13774">
    <property type="entry name" value="PHENAZINE BIOSYNTHESIS PROTEIN"/>
    <property type="match status" value="1"/>
</dbReference>
<dbReference type="PIRSF" id="PIRSF016184">
    <property type="entry name" value="PhzC_PhzF"/>
    <property type="match status" value="1"/>
</dbReference>
<dbReference type="AlphaFoldDB" id="A0A2S6EZP4"/>
<gene>
    <name evidence="3" type="ORF">C3928_07715</name>
</gene>
<dbReference type="Proteomes" id="UP000239239">
    <property type="component" value="Unassembled WGS sequence"/>
</dbReference>
<dbReference type="GO" id="GO:0005737">
    <property type="term" value="C:cytoplasm"/>
    <property type="evidence" value="ECO:0007669"/>
    <property type="project" value="TreeGrafter"/>
</dbReference>
<comment type="caution">
    <text evidence="3">The sequence shown here is derived from an EMBL/GenBank/DDBJ whole genome shotgun (WGS) entry which is preliminary data.</text>
</comment>
<dbReference type="GO" id="GO:0016853">
    <property type="term" value="F:isomerase activity"/>
    <property type="evidence" value="ECO:0007669"/>
    <property type="project" value="UniProtKB-KW"/>
</dbReference>
<evidence type="ECO:0000256" key="1">
    <source>
        <dbReference type="ARBA" id="ARBA00008270"/>
    </source>
</evidence>
<dbReference type="SUPFAM" id="SSF54506">
    <property type="entry name" value="Diaminopimelate epimerase-like"/>
    <property type="match status" value="1"/>
</dbReference>
<evidence type="ECO:0000313" key="3">
    <source>
        <dbReference type="EMBL" id="PPK30644.1"/>
    </source>
</evidence>
<dbReference type="NCBIfam" id="TIGR00654">
    <property type="entry name" value="PhzF_family"/>
    <property type="match status" value="1"/>
</dbReference>
<proteinExistence type="inferred from homology"/>
<organism evidence="3 4">
    <name type="scientific">Legionella pneumophila</name>
    <dbReference type="NCBI Taxonomy" id="446"/>
    <lineage>
        <taxon>Bacteria</taxon>
        <taxon>Pseudomonadati</taxon>
        <taxon>Pseudomonadota</taxon>
        <taxon>Gammaproteobacteria</taxon>
        <taxon>Legionellales</taxon>
        <taxon>Legionellaceae</taxon>
        <taxon>Legionella</taxon>
    </lineage>
</organism>
<reference evidence="3 4" key="1">
    <citation type="submission" date="2018-02" db="EMBL/GenBank/DDBJ databases">
        <title>Draft genome sequences of four Legionella pneumophila clinical strains isolated in Ontario.</title>
        <authorList>
            <person name="Fortuna A."/>
            <person name="Ramnarine R."/>
            <person name="Li A."/>
            <person name="Frantz C."/>
            <person name="Mallo G."/>
        </authorList>
    </citation>
    <scope>NUCLEOTIDE SEQUENCE [LARGE SCALE GENOMIC DNA]</scope>
    <source>
        <strain evidence="3 4">LG61</strain>
    </source>
</reference>
<accession>A0A2S6EZP4</accession>
<keyword evidence="2" id="KW-0413">Isomerase</keyword>